<dbReference type="RefSeq" id="WP_379015245.1">
    <property type="nucleotide sequence ID" value="NZ_JBHSDC010000029.1"/>
</dbReference>
<dbReference type="Gene3D" id="3.90.25.10">
    <property type="entry name" value="UDP-galactose 4-epimerase, domain 1"/>
    <property type="match status" value="1"/>
</dbReference>
<comment type="similarity">
    <text evidence="2">Belongs to the NAD(P)-dependent epimerase/dehydratase family. GDP-mannose 4,6-dehydratase subfamily.</text>
</comment>
<sequence>MMKTAFITGITGQDGAYLSKLLLENGYTVIGIVRNIQSKNIKGCRYLDVAENIIFEEADLLDLSRIVKLIHQYQPSEIYHLAAQSSVGTSFKEPRSTLYFNINSTINFLEAIRSQKPDCRFYNASSSEMFGKVDELPIKINTPMHPLSPYAVAKASTHWSVVNYREAYKLFVVNGILFNHESYLRHENFFVKKVIMQAVINKDNPNWILKVGNIDVKRDFGYSPEYVNAMWLMLQQSVPKDYMICTGKSITLRSIIEYVFKKLQIDLSKLQIEESLFRPSDIIDIYGDNSNAVKDLKWKYTANFFEVIDQLIDEEIANL</sequence>
<dbReference type="InterPro" id="IPR036291">
    <property type="entry name" value="NAD(P)-bd_dom_sf"/>
</dbReference>
<evidence type="ECO:0000256" key="3">
    <source>
        <dbReference type="ARBA" id="ARBA00011989"/>
    </source>
</evidence>
<dbReference type="GO" id="GO:0008446">
    <property type="term" value="F:GDP-mannose 4,6-dehydratase activity"/>
    <property type="evidence" value="ECO:0007669"/>
    <property type="project" value="UniProtKB-EC"/>
</dbReference>
<evidence type="ECO:0000256" key="1">
    <source>
        <dbReference type="ARBA" id="ARBA00001937"/>
    </source>
</evidence>
<evidence type="ECO:0000259" key="5">
    <source>
        <dbReference type="Pfam" id="PF16363"/>
    </source>
</evidence>
<comment type="caution">
    <text evidence="6">The sequence shown here is derived from an EMBL/GenBank/DDBJ whole genome shotgun (WGS) entry which is preliminary data.</text>
</comment>
<evidence type="ECO:0000256" key="4">
    <source>
        <dbReference type="ARBA" id="ARBA00023239"/>
    </source>
</evidence>
<dbReference type="Gene3D" id="3.40.50.720">
    <property type="entry name" value="NAD(P)-binding Rossmann-like Domain"/>
    <property type="match status" value="1"/>
</dbReference>
<dbReference type="Pfam" id="PF16363">
    <property type="entry name" value="GDP_Man_Dehyd"/>
    <property type="match status" value="1"/>
</dbReference>
<gene>
    <name evidence="6" type="ORF">ACFOW1_14510</name>
</gene>
<dbReference type="CDD" id="cd05260">
    <property type="entry name" value="GDP_MD_SDR_e"/>
    <property type="match status" value="1"/>
</dbReference>
<evidence type="ECO:0000313" key="6">
    <source>
        <dbReference type="EMBL" id="MFC4233111.1"/>
    </source>
</evidence>
<dbReference type="EMBL" id="JBHSDC010000029">
    <property type="protein sequence ID" value="MFC4233111.1"/>
    <property type="molecule type" value="Genomic_DNA"/>
</dbReference>
<dbReference type="InterPro" id="IPR006368">
    <property type="entry name" value="GDP_Man_deHydtase"/>
</dbReference>
<evidence type="ECO:0000256" key="2">
    <source>
        <dbReference type="ARBA" id="ARBA00009263"/>
    </source>
</evidence>
<keyword evidence="4 6" id="KW-0456">Lyase</keyword>
<organism evidence="6 7">
    <name type="scientific">Parasediminibacterium paludis</name>
    <dbReference type="NCBI Taxonomy" id="908966"/>
    <lineage>
        <taxon>Bacteria</taxon>
        <taxon>Pseudomonadati</taxon>
        <taxon>Bacteroidota</taxon>
        <taxon>Chitinophagia</taxon>
        <taxon>Chitinophagales</taxon>
        <taxon>Chitinophagaceae</taxon>
        <taxon>Parasediminibacterium</taxon>
    </lineage>
</organism>
<accession>A0ABV8Q2F0</accession>
<dbReference type="EC" id="4.2.1.47" evidence="3"/>
<protein>
    <recommendedName>
        <fullName evidence="3">GDP-mannose 4,6-dehydratase</fullName>
        <ecNumber evidence="3">4.2.1.47</ecNumber>
    </recommendedName>
</protein>
<keyword evidence="7" id="KW-1185">Reference proteome</keyword>
<name>A0ABV8Q2F0_9BACT</name>
<comment type="cofactor">
    <cofactor evidence="1">
        <name>NADP(+)</name>
        <dbReference type="ChEBI" id="CHEBI:58349"/>
    </cofactor>
</comment>
<dbReference type="PANTHER" id="PTHR43715:SF1">
    <property type="entry name" value="GDP-MANNOSE 4,6 DEHYDRATASE"/>
    <property type="match status" value="1"/>
</dbReference>
<evidence type="ECO:0000313" key="7">
    <source>
        <dbReference type="Proteomes" id="UP001595906"/>
    </source>
</evidence>
<dbReference type="InterPro" id="IPR016040">
    <property type="entry name" value="NAD(P)-bd_dom"/>
</dbReference>
<reference evidence="7" key="1">
    <citation type="journal article" date="2019" name="Int. J. Syst. Evol. Microbiol.">
        <title>The Global Catalogue of Microorganisms (GCM) 10K type strain sequencing project: providing services to taxonomists for standard genome sequencing and annotation.</title>
        <authorList>
            <consortium name="The Broad Institute Genomics Platform"/>
            <consortium name="The Broad Institute Genome Sequencing Center for Infectious Disease"/>
            <person name="Wu L."/>
            <person name="Ma J."/>
        </authorList>
    </citation>
    <scope>NUCLEOTIDE SEQUENCE [LARGE SCALE GENOMIC DNA]</scope>
    <source>
        <strain evidence="7">CECT 8010</strain>
    </source>
</reference>
<proteinExistence type="inferred from homology"/>
<dbReference type="PANTHER" id="PTHR43715">
    <property type="entry name" value="GDP-MANNOSE 4,6-DEHYDRATASE"/>
    <property type="match status" value="1"/>
</dbReference>
<dbReference type="Proteomes" id="UP001595906">
    <property type="component" value="Unassembled WGS sequence"/>
</dbReference>
<feature type="domain" description="NAD(P)-binding" evidence="5">
    <location>
        <begin position="6"/>
        <end position="310"/>
    </location>
</feature>
<dbReference type="SUPFAM" id="SSF51735">
    <property type="entry name" value="NAD(P)-binding Rossmann-fold domains"/>
    <property type="match status" value="1"/>
</dbReference>